<dbReference type="SMR" id="A0A0M5J4E7"/>
<dbReference type="GO" id="GO:0004497">
    <property type="term" value="F:monooxygenase activity"/>
    <property type="evidence" value="ECO:0007669"/>
    <property type="project" value="UniProtKB-KW"/>
</dbReference>
<dbReference type="InterPro" id="IPR050476">
    <property type="entry name" value="Insect_CytP450_Detox"/>
</dbReference>
<comment type="function">
    <text evidence="2">May be involved in the metabolism of insect hormones and in the breakdown of synthetic insecticides.</text>
</comment>
<dbReference type="GO" id="GO:0020037">
    <property type="term" value="F:heme binding"/>
    <property type="evidence" value="ECO:0007669"/>
    <property type="project" value="InterPro"/>
</dbReference>
<keyword evidence="10" id="KW-0560">Oxidoreductase</keyword>
<dbReference type="Proteomes" id="UP000494163">
    <property type="component" value="Chromosome 2R"/>
</dbReference>
<keyword evidence="7" id="KW-0479">Metal-binding</keyword>
<dbReference type="InterPro" id="IPR036396">
    <property type="entry name" value="Cyt_P450_sf"/>
</dbReference>
<dbReference type="InterPro" id="IPR017972">
    <property type="entry name" value="Cyt_P450_CS"/>
</dbReference>
<evidence type="ECO:0000256" key="5">
    <source>
        <dbReference type="ARBA" id="ARBA00010617"/>
    </source>
</evidence>
<dbReference type="PRINTS" id="PR00385">
    <property type="entry name" value="P450"/>
</dbReference>
<keyword evidence="9" id="KW-0492">Microsome</keyword>
<feature type="non-terminal residue" evidence="15">
    <location>
        <position position="920"/>
    </location>
</feature>
<reference evidence="15 16" key="1">
    <citation type="submission" date="2015-08" db="EMBL/GenBank/DDBJ databases">
        <title>Ancestral chromatin configuration constrains chromatin evolution on differentiating sex chromosomes in Drosophila.</title>
        <authorList>
            <person name="Zhou Q."/>
            <person name="Bachtrog D."/>
        </authorList>
    </citation>
    <scope>NUCLEOTIDE SEQUENCE [LARGE SCALE GENOMIC DNA]</scope>
    <source>
        <tissue evidence="15">Whole larvae</tissue>
    </source>
</reference>
<evidence type="ECO:0000256" key="4">
    <source>
        <dbReference type="ARBA" id="ARBA00004406"/>
    </source>
</evidence>
<keyword evidence="8" id="KW-0256">Endoplasmic reticulum</keyword>
<sequence>MALIVLSLVLLLLVLIYKYAMSCFDVFQQRGIVHDAPKPFIGNLSWQVMYGSASFLEKLFERHQRYKQHKIYGFYNMRSPFFVLSDLELIKRVGIQHFDHFTNHPPLIPEASDALFTKSLTALKDEKWREMRNTLTPSFTGSKIKAMFELINECSVAGINYLATELQRTAQPEIELEMKNFFERFANDVIASTAFGIKVNSFVDIANQFYKTGKSMTKFSNLAMLKLMLYGIMPRIMKAFKVKLFDIEGVEYFRRLVFDAMKYRTEHNIIRPDMIQLLMDARRVYQTNADNSAQHAEFNDDDLFAQCLLFFFVGFETMSTCLCFLSYELCLNQQVQAQLYEEIQSVEQALQGAPLNYNVLMKMKYLDMVVSELLRLWPPAFSISRVCNKDIDMRDENNQLLVQFKKDDIIIIPVIAIQRDAAHFANPELFQPERFAEENRDNIQPYTYLPFGIGPRSCIANRMALMEVKSIIYHFLVAVLCALLYKWSVAKYDTFNKRGVPHEPPTPLLGNVKLKALLGMISHMKLNLEQYATMKSHKVFGSYFLREPVYLITDLDLIKQVGVKHFDHFMNHKASEEIETPMSKSLISLQDARWREMRNILSPSFTGIKMRAMYVLINGCSHLSVEYIEQQLKQQQQSSSIELEMKDYFTRFTNDVIASAAFGIKVNSFEDKENQFYKTGQSVTNMSLYLILKSLLFFWMPRVMKALRVSIWNKKVIDYFKSLVLDAVKYRKEHKIVRPDMIQLLMEAQRNSAEGDKQLTDEELLAQCLLFFFAGFETVSICLCFTTYELCMNPEVQQKLYEEIMEVEQQLQGKALDYDTLVHMKYLHMVISEALRKWPPANATDRKCARDIDLRDENNEIVMSFKKDDQIFIPILPLHYDEEYFPEPLKFMPERFADENKHLVNMNAYLPFGIGPRSCI</sequence>
<dbReference type="GO" id="GO:0005789">
    <property type="term" value="C:endoplasmic reticulum membrane"/>
    <property type="evidence" value="ECO:0007669"/>
    <property type="project" value="UniProtKB-SubCell"/>
</dbReference>
<dbReference type="PANTHER" id="PTHR24292">
    <property type="entry name" value="CYTOCHROME P450"/>
    <property type="match status" value="1"/>
</dbReference>
<evidence type="ECO:0000256" key="8">
    <source>
        <dbReference type="ARBA" id="ARBA00022824"/>
    </source>
</evidence>
<dbReference type="PROSITE" id="PS00086">
    <property type="entry name" value="CYTOCHROME_P450"/>
    <property type="match status" value="1"/>
</dbReference>
<accession>A0A0M5J4E7</accession>
<name>A0A0M5J4E7_DROBS</name>
<dbReference type="OrthoDB" id="2789670at2759"/>
<dbReference type="GO" id="GO:0016705">
    <property type="term" value="F:oxidoreductase activity, acting on paired donors, with incorporation or reduction of molecular oxygen"/>
    <property type="evidence" value="ECO:0007669"/>
    <property type="project" value="InterPro"/>
</dbReference>
<organism evidence="15 16">
    <name type="scientific">Drosophila busckii</name>
    <name type="common">Fruit fly</name>
    <dbReference type="NCBI Taxonomy" id="30019"/>
    <lineage>
        <taxon>Eukaryota</taxon>
        <taxon>Metazoa</taxon>
        <taxon>Ecdysozoa</taxon>
        <taxon>Arthropoda</taxon>
        <taxon>Hexapoda</taxon>
        <taxon>Insecta</taxon>
        <taxon>Pterygota</taxon>
        <taxon>Neoptera</taxon>
        <taxon>Endopterygota</taxon>
        <taxon>Diptera</taxon>
        <taxon>Brachycera</taxon>
        <taxon>Muscomorpha</taxon>
        <taxon>Ephydroidea</taxon>
        <taxon>Drosophilidae</taxon>
        <taxon>Drosophila</taxon>
    </lineage>
</organism>
<dbReference type="OMA" id="NICERIM"/>
<keyword evidence="12" id="KW-0503">Monooxygenase</keyword>
<evidence type="ECO:0000256" key="12">
    <source>
        <dbReference type="ARBA" id="ARBA00023033"/>
    </source>
</evidence>
<evidence type="ECO:0000256" key="1">
    <source>
        <dbReference type="ARBA" id="ARBA00001971"/>
    </source>
</evidence>
<dbReference type="FunFam" id="1.10.630.10:FF:000042">
    <property type="entry name" value="Cytochrome P450"/>
    <property type="match status" value="2"/>
</dbReference>
<dbReference type="Pfam" id="PF00067">
    <property type="entry name" value="p450"/>
    <property type="match status" value="2"/>
</dbReference>
<evidence type="ECO:0000313" key="15">
    <source>
        <dbReference type="EMBL" id="ALC40568.1"/>
    </source>
</evidence>
<dbReference type="Gene3D" id="1.10.630.10">
    <property type="entry name" value="Cytochrome P450"/>
    <property type="match status" value="2"/>
</dbReference>
<dbReference type="CDD" id="cd11056">
    <property type="entry name" value="CYP6-like"/>
    <property type="match status" value="2"/>
</dbReference>
<keyword evidence="11" id="KW-0408">Iron</keyword>
<evidence type="ECO:0000256" key="10">
    <source>
        <dbReference type="ARBA" id="ARBA00023002"/>
    </source>
</evidence>
<evidence type="ECO:0000256" key="3">
    <source>
        <dbReference type="ARBA" id="ARBA00004174"/>
    </source>
</evidence>
<evidence type="ECO:0000256" key="9">
    <source>
        <dbReference type="ARBA" id="ARBA00022848"/>
    </source>
</evidence>
<dbReference type="AlphaFoldDB" id="A0A0M5J4E7"/>
<dbReference type="GO" id="GO:0005506">
    <property type="term" value="F:iron ion binding"/>
    <property type="evidence" value="ECO:0007669"/>
    <property type="project" value="InterPro"/>
</dbReference>
<comment type="cofactor">
    <cofactor evidence="1">
        <name>heme</name>
        <dbReference type="ChEBI" id="CHEBI:30413"/>
    </cofactor>
</comment>
<feature type="signal peptide" evidence="14">
    <location>
        <begin position="1"/>
        <end position="22"/>
    </location>
</feature>
<dbReference type="STRING" id="30019.A0A0M5J4E7"/>
<protein>
    <submittedName>
        <fullName evidence="15">Cyp9h1</fullName>
    </submittedName>
</protein>
<proteinExistence type="inferred from homology"/>
<dbReference type="PANTHER" id="PTHR24292:SF54">
    <property type="entry name" value="CYP9F3-RELATED"/>
    <property type="match status" value="1"/>
</dbReference>
<evidence type="ECO:0000256" key="7">
    <source>
        <dbReference type="ARBA" id="ARBA00022723"/>
    </source>
</evidence>
<evidence type="ECO:0000256" key="6">
    <source>
        <dbReference type="ARBA" id="ARBA00022617"/>
    </source>
</evidence>
<keyword evidence="6" id="KW-0349">Heme</keyword>
<evidence type="ECO:0000313" key="16">
    <source>
        <dbReference type="Proteomes" id="UP000494163"/>
    </source>
</evidence>
<dbReference type="InterPro" id="IPR001128">
    <property type="entry name" value="Cyt_P450"/>
</dbReference>
<comment type="similarity">
    <text evidence="5">Belongs to the cytochrome P450 family.</text>
</comment>
<keyword evidence="16" id="KW-1185">Reference proteome</keyword>
<evidence type="ECO:0000256" key="2">
    <source>
        <dbReference type="ARBA" id="ARBA00003690"/>
    </source>
</evidence>
<keyword evidence="13" id="KW-0472">Membrane</keyword>
<feature type="chain" id="PRO_5005803531" evidence="14">
    <location>
        <begin position="23"/>
        <end position="920"/>
    </location>
</feature>
<dbReference type="PRINTS" id="PR00463">
    <property type="entry name" value="EP450I"/>
</dbReference>
<comment type="subcellular location">
    <subcellularLocation>
        <location evidence="4">Endoplasmic reticulum membrane</location>
        <topology evidence="4">Peripheral membrane protein</topology>
    </subcellularLocation>
    <subcellularLocation>
        <location evidence="3">Microsome membrane</location>
        <topology evidence="3">Peripheral membrane protein</topology>
    </subcellularLocation>
</comment>
<keyword evidence="14" id="KW-0732">Signal</keyword>
<dbReference type="EMBL" id="CP012524">
    <property type="protein sequence ID" value="ALC40568.1"/>
    <property type="molecule type" value="Genomic_DNA"/>
</dbReference>
<gene>
    <name evidence="15" type="ORF">Dbus_chr2Rg147</name>
</gene>
<evidence type="ECO:0000256" key="14">
    <source>
        <dbReference type="SAM" id="SignalP"/>
    </source>
</evidence>
<evidence type="ECO:0000256" key="11">
    <source>
        <dbReference type="ARBA" id="ARBA00023004"/>
    </source>
</evidence>
<evidence type="ECO:0000256" key="13">
    <source>
        <dbReference type="ARBA" id="ARBA00023136"/>
    </source>
</evidence>
<dbReference type="InterPro" id="IPR002401">
    <property type="entry name" value="Cyt_P450_E_grp-I"/>
</dbReference>
<dbReference type="SUPFAM" id="SSF48264">
    <property type="entry name" value="Cytochrome P450"/>
    <property type="match status" value="2"/>
</dbReference>